<dbReference type="PANTHER" id="PTHR28547:SF1">
    <property type="entry name" value="PROTEIN MMS22-LIKE"/>
    <property type="match status" value="1"/>
</dbReference>
<dbReference type="AlphaFoldDB" id="A0A1B6FPN3"/>
<protein>
    <recommendedName>
        <fullName evidence="1">Protein MMS22-like N-terminal domain-containing protein</fullName>
    </recommendedName>
</protein>
<evidence type="ECO:0000313" key="2">
    <source>
        <dbReference type="EMBL" id="JAS52111.1"/>
    </source>
</evidence>
<dbReference type="Pfam" id="PF14910">
    <property type="entry name" value="MMS22L_N"/>
    <property type="match status" value="1"/>
</dbReference>
<reference evidence="2" key="1">
    <citation type="submission" date="2015-11" db="EMBL/GenBank/DDBJ databases">
        <title>De novo transcriptome assembly of four potential Pierce s Disease insect vectors from Arizona vineyards.</title>
        <authorList>
            <person name="Tassone E.E."/>
        </authorList>
    </citation>
    <scope>NUCLEOTIDE SEQUENCE</scope>
</reference>
<gene>
    <name evidence="2" type="ORF">g.1284</name>
</gene>
<feature type="domain" description="Protein MMS22-like N-terminal" evidence="1">
    <location>
        <begin position="50"/>
        <end position="596"/>
    </location>
</feature>
<name>A0A1B6FPN3_9HEMI</name>
<proteinExistence type="predicted"/>
<accession>A0A1B6FPN3</accession>
<organism evidence="2">
    <name type="scientific">Cuerna arida</name>
    <dbReference type="NCBI Taxonomy" id="1464854"/>
    <lineage>
        <taxon>Eukaryota</taxon>
        <taxon>Metazoa</taxon>
        <taxon>Ecdysozoa</taxon>
        <taxon>Arthropoda</taxon>
        <taxon>Hexapoda</taxon>
        <taxon>Insecta</taxon>
        <taxon>Pterygota</taxon>
        <taxon>Neoptera</taxon>
        <taxon>Paraneoptera</taxon>
        <taxon>Hemiptera</taxon>
        <taxon>Auchenorrhyncha</taxon>
        <taxon>Membracoidea</taxon>
        <taxon>Cicadellidae</taxon>
        <taxon>Cicadellinae</taxon>
        <taxon>Proconiini</taxon>
        <taxon>Cuerna</taxon>
    </lineage>
</organism>
<evidence type="ECO:0000259" key="1">
    <source>
        <dbReference type="Pfam" id="PF14910"/>
    </source>
</evidence>
<feature type="non-terminal residue" evidence="2">
    <location>
        <position position="599"/>
    </location>
</feature>
<dbReference type="PANTHER" id="PTHR28547">
    <property type="entry name" value="PROTEIN MMS22-LIKE"/>
    <property type="match status" value="1"/>
</dbReference>
<dbReference type="GO" id="GO:0031297">
    <property type="term" value="P:replication fork processing"/>
    <property type="evidence" value="ECO:0007669"/>
    <property type="project" value="InterPro"/>
</dbReference>
<sequence length="599" mass="69244">MSEEVICAITPPNSPGRNGFQTEDDSGSITFHQDIEEDSLAWKQTHSHRWFSCLGEAKLEKINLHEDSYVKNKEIDLFQNSNIFSYNCEERSIQLFSQKFDFGSVFLFNSEMLFRMARSEIMVLQDAARSNHKELLTFSDINSTQDYMKARRHCVTLFLRLREYLNWIMLPKHNWILSNFIPKMVENLSGFRLFLRRLTDLPEYVLHHAAHSQGNKCQEASYHLFHCSLDMLWLHLTTMYQLERCRQRLDDSFPASQQVESVSQTSVTLEQAVLAVVADLVQLALYRFNKVDVRSLLIKSPFNCSCVAELWILLHMFCYKLHNQGKFDDLWSFMNKVVEKMLVSDGCSRARPNCMTLAQSVTSPCTNVHAFSLWLLKHTAMLHTFEEKSNSSNYPLLETIMRGLLNSDVPEAHLRVHLTFVERIITKYWEPKSEIIVLLWEYFQKRLNSTFFVPGSSVESMAIMSESVIGMVKQVKSRLTNSSHCDDSFQMFLRILGLHLQRVSGQTQHWNQIRGRIYSKLSPSKMQGLTEVGLYHIASLFLTLAVTADLTEVCKKLQVLLGALSEPELEGGMRRLVWRTHLSVCLLAAERGQDFTAFL</sequence>
<dbReference type="EMBL" id="GECZ01017658">
    <property type="protein sequence ID" value="JAS52111.1"/>
    <property type="molecule type" value="Transcribed_RNA"/>
</dbReference>
<dbReference type="InterPro" id="IPR042320">
    <property type="entry name" value="MMS22-like"/>
</dbReference>
<dbReference type="InterPro" id="IPR029425">
    <property type="entry name" value="MMS22L_N"/>
</dbReference>
<dbReference type="GO" id="GO:0043596">
    <property type="term" value="C:nuclear replication fork"/>
    <property type="evidence" value="ECO:0007669"/>
    <property type="project" value="TreeGrafter"/>
</dbReference>
<dbReference type="GO" id="GO:0000724">
    <property type="term" value="P:double-strand break repair via homologous recombination"/>
    <property type="evidence" value="ECO:0007669"/>
    <property type="project" value="InterPro"/>
</dbReference>